<dbReference type="Proteomes" id="UP000238312">
    <property type="component" value="Unassembled WGS sequence"/>
</dbReference>
<dbReference type="PANTHER" id="PTHR42877:SF4">
    <property type="entry name" value="FAD_NAD(P)-BINDING DOMAIN-CONTAINING PROTEIN-RELATED"/>
    <property type="match status" value="1"/>
</dbReference>
<organism evidence="1 2">
    <name type="scientific">Nonomuraea fuscirosea</name>
    <dbReference type="NCBI Taxonomy" id="1291556"/>
    <lineage>
        <taxon>Bacteria</taxon>
        <taxon>Bacillati</taxon>
        <taxon>Actinomycetota</taxon>
        <taxon>Actinomycetes</taxon>
        <taxon>Streptosporangiales</taxon>
        <taxon>Streptosporangiaceae</taxon>
        <taxon>Nonomuraea</taxon>
    </lineage>
</organism>
<dbReference type="InterPro" id="IPR036188">
    <property type="entry name" value="FAD/NAD-bd_sf"/>
</dbReference>
<proteinExistence type="predicted"/>
<dbReference type="PRINTS" id="PR00469">
    <property type="entry name" value="PNDRDTASEII"/>
</dbReference>
<comment type="caution">
    <text evidence="1">The sequence shown here is derived from an EMBL/GenBank/DDBJ whole genome shotgun (WGS) entry which is preliminary data.</text>
</comment>
<reference evidence="1 2" key="1">
    <citation type="submission" date="2018-03" db="EMBL/GenBank/DDBJ databases">
        <title>Genomic Encyclopedia of Type Strains, Phase III (KMG-III): the genomes of soil and plant-associated and newly described type strains.</title>
        <authorList>
            <person name="Whitman W."/>
        </authorList>
    </citation>
    <scope>NUCLEOTIDE SEQUENCE [LARGE SCALE GENOMIC DNA]</scope>
    <source>
        <strain evidence="1 2">CGMCC 4.7104</strain>
    </source>
</reference>
<evidence type="ECO:0000313" key="2">
    <source>
        <dbReference type="Proteomes" id="UP000238312"/>
    </source>
</evidence>
<dbReference type="PRINTS" id="PR00368">
    <property type="entry name" value="FADPNR"/>
</dbReference>
<gene>
    <name evidence="1" type="ORF">B0I32_104531</name>
</gene>
<protein>
    <submittedName>
        <fullName evidence="1">Cation diffusion facilitator CzcD-associated flavoprotein CzcO</fullName>
    </submittedName>
</protein>
<dbReference type="OrthoDB" id="5168853at2"/>
<dbReference type="InterPro" id="IPR051209">
    <property type="entry name" value="FAD-bind_Monooxygenase_sf"/>
</dbReference>
<dbReference type="EMBL" id="PVNG01000004">
    <property type="protein sequence ID" value="PRX67774.1"/>
    <property type="molecule type" value="Genomic_DNA"/>
</dbReference>
<name>A0A2T0N5Y7_9ACTN</name>
<keyword evidence="2" id="KW-1185">Reference proteome</keyword>
<dbReference type="Pfam" id="PF13738">
    <property type="entry name" value="Pyr_redox_3"/>
    <property type="match status" value="1"/>
</dbReference>
<dbReference type="SUPFAM" id="SSF51905">
    <property type="entry name" value="FAD/NAD(P)-binding domain"/>
    <property type="match status" value="2"/>
</dbReference>
<sequence length="496" mass="55677">MPGGTPSEVAIIGGGFGGIAAAVKLQRAGINDFTVFEQSPAPGGTWWDNRYPGCEVDIPSHAYSFSFMPYDWPRTHATQPELQKYAEAVVDRFGLRSRFRFGVTIRSVAWDESAALYVVTTDDGEQHRFRFVISAVGLLNVPRYPSWPGLDEFGGVSFHTARWDAGVELTGKRVAVVGTGSTAVQIVPAIAPDVERLEVFQREPGWVEPKGERAFTPAERARFRRLPGWRRLYRLKLFHTSMRRFKAYDAQGREQRRMREVCLRYIETAVHDPAVRAAVTPSYPWGCKRPIYASGFYPALNRPNVDLVPHAVTKVTEKGVVDDQGVEHPVDVLILSTGFQPTRFLSGFTVTGRRGVEIQEFWGERPRAFLGVTVPGFPNFFIMYGPNTNGGFSIIAQLERQAEIAVRAIRRARRAGAARVDTRERTLDRYVRWVDRQLAGHASAMDAGCNNYYHSPSGANVTQWPRTHFVYYLLCRTLPAFGLVYQGRRTAPGRTS</sequence>
<accession>A0A2T0N5Y7</accession>
<evidence type="ECO:0000313" key="1">
    <source>
        <dbReference type="EMBL" id="PRX67774.1"/>
    </source>
</evidence>
<dbReference type="RefSeq" id="WP_106238149.1">
    <property type="nucleotide sequence ID" value="NZ_PVNG01000004.1"/>
</dbReference>
<dbReference type="Gene3D" id="3.50.50.60">
    <property type="entry name" value="FAD/NAD(P)-binding domain"/>
    <property type="match status" value="2"/>
</dbReference>
<dbReference type="AlphaFoldDB" id="A0A2T0N5Y7"/>
<dbReference type="PANTHER" id="PTHR42877">
    <property type="entry name" value="L-ORNITHINE N(5)-MONOOXYGENASE-RELATED"/>
    <property type="match status" value="1"/>
</dbReference>